<dbReference type="InterPro" id="IPR014029">
    <property type="entry name" value="NADH_UbQ_OxRdtase_49kDa_CS"/>
</dbReference>
<evidence type="ECO:0000256" key="2">
    <source>
        <dbReference type="ARBA" id="ARBA00022448"/>
    </source>
</evidence>
<evidence type="ECO:0000256" key="5">
    <source>
        <dbReference type="ARBA" id="ARBA00023027"/>
    </source>
</evidence>
<dbReference type="InterPro" id="IPR022885">
    <property type="entry name" value="NDH1_su_D/H"/>
</dbReference>
<comment type="function">
    <text evidence="6">NDH-1 shuttles electrons from NADH, via FMN and iron-sulfur (Fe-S) centers, to quinones in the respiratory chain. The immediate electron acceptor for the enzyme in this species is believed to be a menaquinone. Couples the redox reaction to proton translocation (for every two electrons transferred, four hydrogen ions are translocated across the cytoplasmic membrane), and thus conserves the redox energy in a proton gradient.</text>
</comment>
<dbReference type="EMBL" id="CP007033">
    <property type="protein sequence ID" value="AHF09433.1"/>
    <property type="molecule type" value="Genomic_DNA"/>
</dbReference>
<keyword evidence="6" id="KW-1003">Cell membrane</keyword>
<dbReference type="RefSeq" id="WP_025205348.1">
    <property type="nucleotide sequence ID" value="NZ_CP007033.1"/>
</dbReference>
<keyword evidence="3 6" id="KW-0874">Quinone</keyword>
<dbReference type="SUPFAM" id="SSF56762">
    <property type="entry name" value="HydB/Nqo4-like"/>
    <property type="match status" value="1"/>
</dbReference>
<keyword evidence="2 6" id="KW-0813">Transport</keyword>
<proteinExistence type="inferred from homology"/>
<keyword evidence="9" id="KW-0560">Oxidoreductase</keyword>
<name>A0ABN4BPT1_DEHRP</name>
<dbReference type="NCBIfam" id="NF004739">
    <property type="entry name" value="PRK06075.1"/>
    <property type="match status" value="1"/>
</dbReference>
<dbReference type="PROSITE" id="PS00535">
    <property type="entry name" value="COMPLEX1_49K"/>
    <property type="match status" value="1"/>
</dbReference>
<comment type="catalytic activity">
    <reaction evidence="6">
        <text>a quinone + NADH + 5 H(+)(in) = a quinol + NAD(+) + 4 H(+)(out)</text>
        <dbReference type="Rhea" id="RHEA:57888"/>
        <dbReference type="ChEBI" id="CHEBI:15378"/>
        <dbReference type="ChEBI" id="CHEBI:24646"/>
        <dbReference type="ChEBI" id="CHEBI:57540"/>
        <dbReference type="ChEBI" id="CHEBI:57945"/>
        <dbReference type="ChEBI" id="CHEBI:132124"/>
    </reaction>
</comment>
<evidence type="ECO:0000256" key="1">
    <source>
        <dbReference type="ARBA" id="ARBA00005769"/>
    </source>
</evidence>
<dbReference type="Gene3D" id="1.10.645.10">
    <property type="entry name" value="Cytochrome-c3 Hydrogenase, chain B"/>
    <property type="match status" value="1"/>
</dbReference>
<comment type="subcellular location">
    <subcellularLocation>
        <location evidence="6">Cell membrane</location>
        <topology evidence="6">Peripheral membrane protein</topology>
        <orientation evidence="6">Cytoplasmic side</orientation>
    </subcellularLocation>
</comment>
<dbReference type="EC" id="7.1.1.-" evidence="6"/>
<evidence type="ECO:0000256" key="6">
    <source>
        <dbReference type="HAMAP-Rule" id="MF_01358"/>
    </source>
</evidence>
<evidence type="ECO:0000256" key="7">
    <source>
        <dbReference type="RuleBase" id="RU003685"/>
    </source>
</evidence>
<dbReference type="PANTHER" id="PTHR11993">
    <property type="entry name" value="NADH-UBIQUINONE OXIDOREDUCTASE 49 KDA SUBUNIT"/>
    <property type="match status" value="1"/>
</dbReference>
<keyword evidence="6" id="KW-0472">Membrane</keyword>
<comment type="subunit">
    <text evidence="6">NDH-1 is composed of 14 different subunits. Subunits NuoB, C, D, E, F, and G constitute the peripheral sector of the complex.</text>
</comment>
<comment type="similarity">
    <text evidence="1 6 7">Belongs to the complex I 49 kDa subunit family.</text>
</comment>
<reference evidence="9 10" key="1">
    <citation type="journal article" date="2013" name="Stand. Genomic Sci.">
        <title>Complete genome sequence of Dehalobacter restrictus PER-K23(T.).</title>
        <authorList>
            <person name="Kruse T."/>
            <person name="Maillard J."/>
            <person name="Goodwin L."/>
            <person name="Woyke T."/>
            <person name="Teshima H."/>
            <person name="Bruce D."/>
            <person name="Detter C."/>
            <person name="Tapia R."/>
            <person name="Han C."/>
            <person name="Huntemann M."/>
            <person name="Wei C.L."/>
            <person name="Han J."/>
            <person name="Chen A."/>
            <person name="Kyrpides N."/>
            <person name="Szeto E."/>
            <person name="Markowitz V."/>
            <person name="Ivanova N."/>
            <person name="Pagani I."/>
            <person name="Pati A."/>
            <person name="Pitluck S."/>
            <person name="Nolan M."/>
            <person name="Holliger C."/>
            <person name="Smidt H."/>
        </authorList>
    </citation>
    <scope>NUCLEOTIDE SEQUENCE [LARGE SCALE GENOMIC DNA]</scope>
    <source>
        <strain evidence="10">DSM 9455</strain>
    </source>
</reference>
<protein>
    <recommendedName>
        <fullName evidence="6">NADH-quinone oxidoreductase subunit D</fullName>
        <ecNumber evidence="6">7.1.1.-</ecNumber>
    </recommendedName>
    <alternativeName>
        <fullName evidence="6">NADH dehydrogenase I subunit D</fullName>
    </alternativeName>
    <alternativeName>
        <fullName evidence="6">NDH-1 subunit D</fullName>
    </alternativeName>
</protein>
<dbReference type="GO" id="GO:0016491">
    <property type="term" value="F:oxidoreductase activity"/>
    <property type="evidence" value="ECO:0007669"/>
    <property type="project" value="UniProtKB-KW"/>
</dbReference>
<dbReference type="HAMAP" id="MF_01358">
    <property type="entry name" value="NDH1_NuoD"/>
    <property type="match status" value="1"/>
</dbReference>
<feature type="domain" description="NADH-quinone oxidoreductase subunit D" evidence="8">
    <location>
        <begin position="124"/>
        <end position="298"/>
    </location>
</feature>
<evidence type="ECO:0000313" key="9">
    <source>
        <dbReference type="EMBL" id="AHF09433.1"/>
    </source>
</evidence>
<dbReference type="Proteomes" id="UP000018934">
    <property type="component" value="Chromosome"/>
</dbReference>
<dbReference type="NCBIfam" id="NF008974">
    <property type="entry name" value="PRK12322.1"/>
    <property type="match status" value="1"/>
</dbReference>
<evidence type="ECO:0000313" key="10">
    <source>
        <dbReference type="Proteomes" id="UP000018934"/>
    </source>
</evidence>
<gene>
    <name evidence="6" type="primary">nuoD</name>
    <name evidence="9" type="ORF">DEHRE_04515</name>
</gene>
<keyword evidence="4 6" id="KW-1278">Translocase</keyword>
<dbReference type="InterPro" id="IPR029014">
    <property type="entry name" value="NiFe-Hase_large"/>
</dbReference>
<evidence type="ECO:0000256" key="3">
    <source>
        <dbReference type="ARBA" id="ARBA00022719"/>
    </source>
</evidence>
<dbReference type="PANTHER" id="PTHR11993:SF10">
    <property type="entry name" value="NADH DEHYDROGENASE [UBIQUINONE] IRON-SULFUR PROTEIN 2, MITOCHONDRIAL"/>
    <property type="match status" value="1"/>
</dbReference>
<organism evidence="9 10">
    <name type="scientific">Dehalobacter restrictus (strain DSM 9455 / PER-K23)</name>
    <dbReference type="NCBI Taxonomy" id="871738"/>
    <lineage>
        <taxon>Bacteria</taxon>
        <taxon>Bacillati</taxon>
        <taxon>Bacillota</taxon>
        <taxon>Clostridia</taxon>
        <taxon>Eubacteriales</taxon>
        <taxon>Desulfitobacteriaceae</taxon>
        <taxon>Dehalobacter</taxon>
    </lineage>
</organism>
<evidence type="ECO:0000259" key="8">
    <source>
        <dbReference type="Pfam" id="PF00346"/>
    </source>
</evidence>
<accession>A0ABN4BPT1</accession>
<dbReference type="Pfam" id="PF00346">
    <property type="entry name" value="Complex1_49kDa"/>
    <property type="match status" value="1"/>
</dbReference>
<keyword evidence="10" id="KW-1185">Reference proteome</keyword>
<sequence>MNDIRTQEMNLNFGPQHPSTHGVYRGVFTMEGEYITKCVNHIGYLHRGIEKMAESRTYTQFIPYNGRLDYVSGMLNEEAYVRTVEKLMGISDQVPERAEYIRVIMAELQRIASHLVFYSSMALDMAGFTPWTYGFRERDTILDLFEMAAGSRMMPNYMRFGGVAADLNEEFMPALRKLLDIMPKCMEEYHGILTGNEIFQARTKGVASLSREKALNYGISGPSARASGIDYDLRRDEPYGIYDRFKFNVPVRQTGDTFDRYIVRMDEMAESVKILEQAYRELPEGPVLAKVPKIIKPPAGEVYHRIEHSKGHLGFHIVSDGTAKPYRLRICSPCFVNVAVFEEMAVGLHLQDAVVAFASLDIVLGEIDR</sequence>
<dbReference type="InterPro" id="IPR001135">
    <property type="entry name" value="NADH_Q_OxRdtase_suD"/>
</dbReference>
<evidence type="ECO:0000256" key="4">
    <source>
        <dbReference type="ARBA" id="ARBA00022967"/>
    </source>
</evidence>
<keyword evidence="5 6" id="KW-0520">NAD</keyword>